<dbReference type="SUPFAM" id="SSF54236">
    <property type="entry name" value="Ubiquitin-like"/>
    <property type="match status" value="1"/>
</dbReference>
<dbReference type="InterPro" id="IPR004274">
    <property type="entry name" value="FCP1_dom"/>
</dbReference>
<dbReference type="Gene3D" id="3.10.20.90">
    <property type="entry name" value="Phosphatidylinositol 3-kinase Catalytic Subunit, Chain A, domain 1"/>
    <property type="match status" value="1"/>
</dbReference>
<comment type="caution">
    <text evidence="2">The sequence shown here is derived from an EMBL/GenBank/DDBJ whole genome shotgun (WGS) entry which is preliminary data.</text>
</comment>
<dbReference type="SMART" id="SM00577">
    <property type="entry name" value="CPDc"/>
    <property type="match status" value="1"/>
</dbReference>
<accession>A0ABD3M891</accession>
<evidence type="ECO:0000313" key="2">
    <source>
        <dbReference type="EMBL" id="KAL3759113.1"/>
    </source>
</evidence>
<dbReference type="AlphaFoldDB" id="A0ABD3M891"/>
<evidence type="ECO:0000313" key="3">
    <source>
        <dbReference type="Proteomes" id="UP001530293"/>
    </source>
</evidence>
<reference evidence="2 3" key="1">
    <citation type="submission" date="2024-10" db="EMBL/GenBank/DDBJ databases">
        <title>Updated reference genomes for cyclostephanoid diatoms.</title>
        <authorList>
            <person name="Roberts W.R."/>
            <person name="Alverson A.J."/>
        </authorList>
    </citation>
    <scope>NUCLEOTIDE SEQUENCE [LARGE SCALE GENOMIC DNA]</scope>
    <source>
        <strain evidence="2 3">AJA232-27</strain>
    </source>
</reference>
<protein>
    <recommendedName>
        <fullName evidence="1">FCP1 homology domain-containing protein</fullName>
    </recommendedName>
</protein>
<dbReference type="Gene3D" id="3.40.50.1000">
    <property type="entry name" value="HAD superfamily/HAD-like"/>
    <property type="match status" value="1"/>
</dbReference>
<dbReference type="PANTHER" id="PTHR48493">
    <property type="entry name" value="UBIQUITIN-LIKE DOMAIN-CONTAINING CTD PHOSPHATASE 1"/>
    <property type="match status" value="1"/>
</dbReference>
<dbReference type="Proteomes" id="UP001530293">
    <property type="component" value="Unassembled WGS sequence"/>
</dbReference>
<dbReference type="InterPro" id="IPR029071">
    <property type="entry name" value="Ubiquitin-like_domsf"/>
</dbReference>
<keyword evidence="3" id="KW-1185">Reference proteome</keyword>
<name>A0ABD3M891_9STRA</name>
<dbReference type="PANTHER" id="PTHR48493:SF1">
    <property type="entry name" value="UBIQUITIN-LIKE DOMAIN-CONTAINING CTD PHOSPHATASE 1"/>
    <property type="match status" value="1"/>
</dbReference>
<dbReference type="InterPro" id="IPR036412">
    <property type="entry name" value="HAD-like_sf"/>
</dbReference>
<dbReference type="InterPro" id="IPR023214">
    <property type="entry name" value="HAD_sf"/>
</dbReference>
<dbReference type="EMBL" id="JALLBG020000214">
    <property type="protein sequence ID" value="KAL3759113.1"/>
    <property type="molecule type" value="Genomic_DNA"/>
</dbReference>
<organism evidence="2 3">
    <name type="scientific">Discostella pseudostelligera</name>
    <dbReference type="NCBI Taxonomy" id="259834"/>
    <lineage>
        <taxon>Eukaryota</taxon>
        <taxon>Sar</taxon>
        <taxon>Stramenopiles</taxon>
        <taxon>Ochrophyta</taxon>
        <taxon>Bacillariophyta</taxon>
        <taxon>Coscinodiscophyceae</taxon>
        <taxon>Thalassiosirophycidae</taxon>
        <taxon>Stephanodiscales</taxon>
        <taxon>Stephanodiscaceae</taxon>
        <taxon>Discostella</taxon>
    </lineage>
</organism>
<dbReference type="Pfam" id="PF03031">
    <property type="entry name" value="NIF"/>
    <property type="match status" value="1"/>
</dbReference>
<proteinExistence type="predicted"/>
<evidence type="ECO:0000259" key="1">
    <source>
        <dbReference type="PROSITE" id="PS50969"/>
    </source>
</evidence>
<dbReference type="SUPFAM" id="SSF56784">
    <property type="entry name" value="HAD-like"/>
    <property type="match status" value="1"/>
</dbReference>
<dbReference type="PROSITE" id="PS50969">
    <property type="entry name" value="FCP1"/>
    <property type="match status" value="1"/>
</dbReference>
<dbReference type="InterPro" id="IPR051658">
    <property type="entry name" value="UBLCP1"/>
</dbReference>
<gene>
    <name evidence="2" type="ORF">ACHAWU_008722</name>
</gene>
<sequence length="403" mass="45092">MDADDDSKIIATTTLPAAASAAAAPAPPSANALSQVVTMIAKYGKQKIEISNLSPSSTNLGTVKAILHEKTGILPKRQKLIGLKTNGRSSSTLDDDMLLSDLKAKGGGGASEQSVVIHQFILMGTPEEQIFVDPSDKADLPDIIDDFDLDFNAGSEEWIQHKAKEDNLQKFTESTEVHLINPPRGSVADNTHKPLLVLDLDHTLLDFSSRTLTENGATAMDIGSRDDAVANQLKRPYLDEFLAWTYKYYDLVVWSQTSWKWLEIKLTELGMLTHPDYKICFVLDKTSMFQIVSTNRSGKKVTHHVKPLQIIWSKFTQWTSRNTVHLDDLARNFALNLGSGLKCTAYYRSKKKRNGSNDNELLGLGRFLELLATHDDSKHNFDTVDFQFWQDYVNGKRDFSRKK</sequence>
<feature type="domain" description="FCP1 homology" evidence="1">
    <location>
        <begin position="189"/>
        <end position="371"/>
    </location>
</feature>